<dbReference type="SUPFAM" id="SSF48403">
    <property type="entry name" value="Ankyrin repeat"/>
    <property type="match status" value="1"/>
</dbReference>
<dbReference type="EMBL" id="ML978129">
    <property type="protein sequence ID" value="KAF2096314.1"/>
    <property type="molecule type" value="Genomic_DNA"/>
</dbReference>
<dbReference type="OrthoDB" id="1577640at2759"/>
<dbReference type="PROSITE" id="PS50297">
    <property type="entry name" value="ANK_REP_REGION"/>
    <property type="match status" value="1"/>
</dbReference>
<keyword evidence="2 3" id="KW-0040">ANK repeat</keyword>
<feature type="signal peptide" evidence="4">
    <location>
        <begin position="1"/>
        <end position="22"/>
    </location>
</feature>
<keyword evidence="6" id="KW-1185">Reference proteome</keyword>
<evidence type="ECO:0000256" key="2">
    <source>
        <dbReference type="ARBA" id="ARBA00023043"/>
    </source>
</evidence>
<dbReference type="PANTHER" id="PTHR24198">
    <property type="entry name" value="ANKYRIN REPEAT AND PROTEIN KINASE DOMAIN-CONTAINING PROTEIN"/>
    <property type="match status" value="1"/>
</dbReference>
<feature type="non-terminal residue" evidence="5">
    <location>
        <position position="107"/>
    </location>
</feature>
<dbReference type="PANTHER" id="PTHR24198:SF165">
    <property type="entry name" value="ANKYRIN REPEAT-CONTAINING PROTEIN-RELATED"/>
    <property type="match status" value="1"/>
</dbReference>
<evidence type="ECO:0000256" key="3">
    <source>
        <dbReference type="PROSITE-ProRule" id="PRU00023"/>
    </source>
</evidence>
<dbReference type="Pfam" id="PF12796">
    <property type="entry name" value="Ank_2"/>
    <property type="match status" value="1"/>
</dbReference>
<keyword evidence="1" id="KW-0677">Repeat</keyword>
<feature type="non-terminal residue" evidence="5">
    <location>
        <position position="1"/>
    </location>
</feature>
<gene>
    <name evidence="5" type="ORF">NA57DRAFT_24988</name>
</gene>
<protein>
    <submittedName>
        <fullName evidence="5">Ankyrin</fullName>
    </submittedName>
</protein>
<dbReference type="InterPro" id="IPR002110">
    <property type="entry name" value="Ankyrin_rpt"/>
</dbReference>
<dbReference type="SMART" id="SM00248">
    <property type="entry name" value="ANK"/>
    <property type="match status" value="2"/>
</dbReference>
<dbReference type="Gene3D" id="1.25.40.20">
    <property type="entry name" value="Ankyrin repeat-containing domain"/>
    <property type="match status" value="1"/>
</dbReference>
<name>A0A9P4I966_9PEZI</name>
<evidence type="ECO:0000313" key="6">
    <source>
        <dbReference type="Proteomes" id="UP000799772"/>
    </source>
</evidence>
<feature type="chain" id="PRO_5040362694" evidence="4">
    <location>
        <begin position="23"/>
        <end position="107"/>
    </location>
</feature>
<reference evidence="5" key="1">
    <citation type="journal article" date="2020" name="Stud. Mycol.">
        <title>101 Dothideomycetes genomes: a test case for predicting lifestyles and emergence of pathogens.</title>
        <authorList>
            <person name="Haridas S."/>
            <person name="Albert R."/>
            <person name="Binder M."/>
            <person name="Bloem J."/>
            <person name="Labutti K."/>
            <person name="Salamov A."/>
            <person name="Andreopoulos B."/>
            <person name="Baker S."/>
            <person name="Barry K."/>
            <person name="Bills G."/>
            <person name="Bluhm B."/>
            <person name="Cannon C."/>
            <person name="Castanera R."/>
            <person name="Culley D."/>
            <person name="Daum C."/>
            <person name="Ezra D."/>
            <person name="Gonzalez J."/>
            <person name="Henrissat B."/>
            <person name="Kuo A."/>
            <person name="Liang C."/>
            <person name="Lipzen A."/>
            <person name="Lutzoni F."/>
            <person name="Magnuson J."/>
            <person name="Mondo S."/>
            <person name="Nolan M."/>
            <person name="Ohm R."/>
            <person name="Pangilinan J."/>
            <person name="Park H.-J."/>
            <person name="Ramirez L."/>
            <person name="Alfaro M."/>
            <person name="Sun H."/>
            <person name="Tritt A."/>
            <person name="Yoshinaga Y."/>
            <person name="Zwiers L.-H."/>
            <person name="Turgeon B."/>
            <person name="Goodwin S."/>
            <person name="Spatafora J."/>
            <person name="Crous P."/>
            <person name="Grigoriev I."/>
        </authorList>
    </citation>
    <scope>NUCLEOTIDE SEQUENCE</scope>
    <source>
        <strain evidence="5">CBS 133067</strain>
    </source>
</reference>
<keyword evidence="4" id="KW-0732">Signal</keyword>
<sequence>ITTKSPEPTLLWIACFFGHVQMIQVLLDMDFDIDSVFYIGGRVLGTPLLAAASSGKIDAVRMLTDRGVDINLACSHMGTALEVAQSLGRTEVANFLSKLGATESGSG</sequence>
<organism evidence="5 6">
    <name type="scientific">Rhizodiscina lignyota</name>
    <dbReference type="NCBI Taxonomy" id="1504668"/>
    <lineage>
        <taxon>Eukaryota</taxon>
        <taxon>Fungi</taxon>
        <taxon>Dikarya</taxon>
        <taxon>Ascomycota</taxon>
        <taxon>Pezizomycotina</taxon>
        <taxon>Dothideomycetes</taxon>
        <taxon>Pleosporomycetidae</taxon>
        <taxon>Aulographales</taxon>
        <taxon>Rhizodiscinaceae</taxon>
        <taxon>Rhizodiscina</taxon>
    </lineage>
</organism>
<dbReference type="AlphaFoldDB" id="A0A9P4I966"/>
<evidence type="ECO:0000313" key="5">
    <source>
        <dbReference type="EMBL" id="KAF2096314.1"/>
    </source>
</evidence>
<dbReference type="Proteomes" id="UP000799772">
    <property type="component" value="Unassembled WGS sequence"/>
</dbReference>
<accession>A0A9P4I966</accession>
<evidence type="ECO:0000256" key="4">
    <source>
        <dbReference type="SAM" id="SignalP"/>
    </source>
</evidence>
<evidence type="ECO:0000256" key="1">
    <source>
        <dbReference type="ARBA" id="ARBA00022737"/>
    </source>
</evidence>
<proteinExistence type="predicted"/>
<comment type="caution">
    <text evidence="5">The sequence shown here is derived from an EMBL/GenBank/DDBJ whole genome shotgun (WGS) entry which is preliminary data.</text>
</comment>
<dbReference type="PROSITE" id="PS50088">
    <property type="entry name" value="ANK_REPEAT"/>
    <property type="match status" value="1"/>
</dbReference>
<dbReference type="InterPro" id="IPR036770">
    <property type="entry name" value="Ankyrin_rpt-contain_sf"/>
</dbReference>
<feature type="repeat" description="ANK" evidence="3">
    <location>
        <begin position="46"/>
        <end position="75"/>
    </location>
</feature>